<evidence type="ECO:0000256" key="1">
    <source>
        <dbReference type="SAM" id="MobiDB-lite"/>
    </source>
</evidence>
<dbReference type="EMBL" id="JBJQND010000015">
    <property type="protein sequence ID" value="KAL3851873.1"/>
    <property type="molecule type" value="Genomic_DNA"/>
</dbReference>
<accession>A0ABD3UTQ9</accession>
<gene>
    <name evidence="2" type="ORF">ACJMK2_015573</name>
</gene>
<dbReference type="Proteomes" id="UP001634394">
    <property type="component" value="Unassembled WGS sequence"/>
</dbReference>
<feature type="region of interest" description="Disordered" evidence="1">
    <location>
        <begin position="401"/>
        <end position="431"/>
    </location>
</feature>
<dbReference type="AlphaFoldDB" id="A0ABD3UTQ9"/>
<proteinExistence type="predicted"/>
<feature type="compositionally biased region" description="Polar residues" evidence="1">
    <location>
        <begin position="476"/>
        <end position="553"/>
    </location>
</feature>
<organism evidence="2 3">
    <name type="scientific">Sinanodonta woodiana</name>
    <name type="common">Chinese pond mussel</name>
    <name type="synonym">Anodonta woodiana</name>
    <dbReference type="NCBI Taxonomy" id="1069815"/>
    <lineage>
        <taxon>Eukaryota</taxon>
        <taxon>Metazoa</taxon>
        <taxon>Spiralia</taxon>
        <taxon>Lophotrochozoa</taxon>
        <taxon>Mollusca</taxon>
        <taxon>Bivalvia</taxon>
        <taxon>Autobranchia</taxon>
        <taxon>Heteroconchia</taxon>
        <taxon>Palaeoheterodonta</taxon>
        <taxon>Unionida</taxon>
        <taxon>Unionoidea</taxon>
        <taxon>Unionidae</taxon>
        <taxon>Unioninae</taxon>
        <taxon>Sinanodonta</taxon>
    </lineage>
</organism>
<comment type="caution">
    <text evidence="2">The sequence shown here is derived from an EMBL/GenBank/DDBJ whole genome shotgun (WGS) entry which is preliminary data.</text>
</comment>
<reference evidence="2 3" key="1">
    <citation type="submission" date="2024-11" db="EMBL/GenBank/DDBJ databases">
        <title>Chromosome-level genome assembly of the freshwater bivalve Anodonta woodiana.</title>
        <authorList>
            <person name="Chen X."/>
        </authorList>
    </citation>
    <scope>NUCLEOTIDE SEQUENCE [LARGE SCALE GENOMIC DNA]</scope>
    <source>
        <strain evidence="2">MN2024</strain>
        <tissue evidence="2">Gills</tissue>
    </source>
</reference>
<name>A0ABD3UTQ9_SINWO</name>
<sequence>MLLSPVLYITSTCLIQLTTTISFFSRHKISTVAADGDTIFRTHKQNTYPGYSYIFKRNYLSIPSFKRTGLEESYRAHYGRPKVISFLPSTEDRQTQQSITKYPRGYPYHSRVERRKHHLTGFVGSQRDIGSSNRHIFFDAMRLRNSKPHLLSNPFLKHREFSEGVRNLVNTPSFFPRNIYHSRYKSNPSTPNTLNPIKFTMSLLTSSGSLLFASPLRFTKVHHDFGIQKGTPKDAYDSNIQTEDTLLSDLKEEISDRPVVNIHGNYARTMENSLLNIMGKEQETLAKPSPDSIDLIEKFNIRPNDVHEDKSNISSRDEDHIADALGTYLDLSANRKHWNVGEVDTKRLEEDSHKIGTTLDFSGKSRLSKNSYSPTEAGLITNADLPLQVDPSPSYSIDSIKTDYGGIIDDDDGTERQKEKAQEKSEDNKPSFLNILNEVKNYNLRMYANHHNIPDKEYFPPSPQIDPFQTLPESDPFQTLPKSDPFQTLAESDPFQTLPESDPFQTLPKSDPFQTLAESDPFQTLPESDPFQTLPKSDPVQTLPESDPFQTLPESDPFQTLPRKDTDARLAVTSFPPNLEFGKPQYPEWGSFDSDTRDCENIETKKCSANNECTCLGLYFCTEGRCHTIPPPAQDQEERNTGRMIWHEPVSFERK</sequence>
<feature type="region of interest" description="Disordered" evidence="1">
    <location>
        <begin position="455"/>
        <end position="562"/>
    </location>
</feature>
<keyword evidence="3" id="KW-1185">Reference proteome</keyword>
<feature type="compositionally biased region" description="Basic and acidic residues" evidence="1">
    <location>
        <begin position="414"/>
        <end position="429"/>
    </location>
</feature>
<evidence type="ECO:0000313" key="2">
    <source>
        <dbReference type="EMBL" id="KAL3851873.1"/>
    </source>
</evidence>
<evidence type="ECO:0000313" key="3">
    <source>
        <dbReference type="Proteomes" id="UP001634394"/>
    </source>
</evidence>
<protein>
    <submittedName>
        <fullName evidence="2">Uncharacterized protein</fullName>
    </submittedName>
</protein>